<evidence type="ECO:0000313" key="9">
    <source>
        <dbReference type="EMBL" id="MBB6056252.1"/>
    </source>
</evidence>
<dbReference type="SMART" id="SM00014">
    <property type="entry name" value="acidPPc"/>
    <property type="match status" value="1"/>
</dbReference>
<feature type="transmembrane region" description="Helical" evidence="7">
    <location>
        <begin position="435"/>
        <end position="453"/>
    </location>
</feature>
<reference evidence="9 10" key="1">
    <citation type="submission" date="2020-08" db="EMBL/GenBank/DDBJ databases">
        <title>Genomic Encyclopedia of Type Strains, Phase IV (KMG-IV): sequencing the most valuable type-strain genomes for metagenomic binning, comparative biology and taxonomic classification.</title>
        <authorList>
            <person name="Goeker M."/>
        </authorList>
    </citation>
    <scope>NUCLEOTIDE SEQUENCE [LARGE SCALE GENOMIC DNA]</scope>
    <source>
        <strain evidence="9 10">DSM 22975</strain>
    </source>
</reference>
<keyword evidence="4 7" id="KW-0812">Transmembrane</keyword>
<evidence type="ECO:0000259" key="8">
    <source>
        <dbReference type="SMART" id="SM00014"/>
    </source>
</evidence>
<evidence type="ECO:0000256" key="2">
    <source>
        <dbReference type="ARBA" id="ARBA00010792"/>
    </source>
</evidence>
<keyword evidence="10" id="KW-1185">Reference proteome</keyword>
<evidence type="ECO:0000256" key="6">
    <source>
        <dbReference type="ARBA" id="ARBA00023136"/>
    </source>
</evidence>
<evidence type="ECO:0000256" key="4">
    <source>
        <dbReference type="ARBA" id="ARBA00022692"/>
    </source>
</evidence>
<feature type="transmembrane region" description="Helical" evidence="7">
    <location>
        <begin position="375"/>
        <end position="397"/>
    </location>
</feature>
<dbReference type="RefSeq" id="WP_246358892.1">
    <property type="nucleotide sequence ID" value="NZ_JACHGR010000007.1"/>
</dbReference>
<dbReference type="GO" id="GO:0050380">
    <property type="term" value="F:undecaprenyl-diphosphatase activity"/>
    <property type="evidence" value="ECO:0007669"/>
    <property type="project" value="UniProtKB-EC"/>
</dbReference>
<dbReference type="CDD" id="cd03392">
    <property type="entry name" value="PAP2_like_2"/>
    <property type="match status" value="1"/>
</dbReference>
<evidence type="ECO:0000313" key="10">
    <source>
        <dbReference type="Proteomes" id="UP000585721"/>
    </source>
</evidence>
<dbReference type="Gene3D" id="1.20.144.10">
    <property type="entry name" value="Phosphatidic acid phosphatase type 2/haloperoxidase"/>
    <property type="match status" value="1"/>
</dbReference>
<dbReference type="InterPro" id="IPR025902">
    <property type="entry name" value="LssY-like-C_dom"/>
</dbReference>
<comment type="caution">
    <text evidence="9">The sequence shown here is derived from an EMBL/GenBank/DDBJ whole genome shotgun (WGS) entry which is preliminary data.</text>
</comment>
<dbReference type="InterPro" id="IPR036938">
    <property type="entry name" value="PAP2/HPO_sf"/>
</dbReference>
<keyword evidence="5 7" id="KW-1133">Transmembrane helix</keyword>
<sequence>MAADIISRLFALTDLFLSGGYWIAFLAAFLDTTLGISLIIPGSFILFLLGILSATDHFDVHTLIGFSVAGTLLSDSLNYYQGKRYGSQRQKPQGRLFKLIDMEQTRLFVKTYGLKGLLFGRVIPGTKEKTAFIAGNSDISKTGFMLCDFSGAIGWVLICLLSGYFFAHSANLAELWLSRAGLFIPFASAFVFFTLVLKWIVIKKGERLLHLAHNILHALKIMVIKNKRMISWAKQHPGLIAFISARMDSAVFTGRPLSIFILAFLYVTALFAGIVEDFITSDAITAADIRIAYLFYLFRNDTLTTFFTWITLLGKAEIIAVVVTTSIAILFVWHKKYLIYPFLVSTLGSLSFTWLGKLAFQRARPEFAVYLENSFSFPSGHATIAVAIYGFLGYLFVRSTHDWSHKVNIFFATAVLALLLGFSRVYLGVHYISDIWSGYLVGAMWLIMGVTLSEWLRHTSSARSVRLATSKKRFITVVLVISALLFYGAFASHYHPPLLSPPVKSALVITEDSRIFKTEQLKYTEDLIGRKQEPISFIFISANKQTLISALQKTGWTLIDQADISSFTESIKSLISKEAYPAAPIYPSFWDARIQDFAFRKLTNANWLKDSHYLKIWHTNYKSPDEKELYVGMVSADKGFKWGIIPVITPDLNAEREQLYQDLLQMNKVSASLKIQIRKSEIGYNFTGDPFFSDGYIYVLSLQ</sequence>
<evidence type="ECO:0000256" key="3">
    <source>
        <dbReference type="ARBA" id="ARBA00022475"/>
    </source>
</evidence>
<feature type="transmembrane region" description="Helical" evidence="7">
    <location>
        <begin position="474"/>
        <end position="494"/>
    </location>
</feature>
<dbReference type="GO" id="GO:0005886">
    <property type="term" value="C:plasma membrane"/>
    <property type="evidence" value="ECO:0007669"/>
    <property type="project" value="UniProtKB-SubCell"/>
</dbReference>
<dbReference type="Pfam" id="PF01569">
    <property type="entry name" value="PAP2"/>
    <property type="match status" value="1"/>
</dbReference>
<feature type="domain" description="Phosphatidic acid phosphatase type 2/haloperoxidase" evidence="8">
    <location>
        <begin position="339"/>
        <end position="450"/>
    </location>
</feature>
<feature type="transmembrane region" description="Helical" evidence="7">
    <location>
        <begin position="256"/>
        <end position="275"/>
    </location>
</feature>
<feature type="transmembrane region" description="Helical" evidence="7">
    <location>
        <begin position="337"/>
        <end position="355"/>
    </location>
</feature>
<comment type="similarity">
    <text evidence="2">Belongs to the DedA family.</text>
</comment>
<gene>
    <name evidence="9" type="ORF">HNR75_002184</name>
</gene>
<evidence type="ECO:0000256" key="7">
    <source>
        <dbReference type="SAM" id="Phobius"/>
    </source>
</evidence>
<dbReference type="Pfam" id="PF14067">
    <property type="entry name" value="LssY_C"/>
    <property type="match status" value="1"/>
</dbReference>
<name>A0A841GP54_9GAMM</name>
<feature type="transmembrane region" description="Helical" evidence="7">
    <location>
        <begin position="6"/>
        <end position="27"/>
    </location>
</feature>
<organism evidence="9 10">
    <name type="scientific">Tolumonas osonensis</name>
    <dbReference type="NCBI Taxonomy" id="675874"/>
    <lineage>
        <taxon>Bacteria</taxon>
        <taxon>Pseudomonadati</taxon>
        <taxon>Pseudomonadota</taxon>
        <taxon>Gammaproteobacteria</taxon>
        <taxon>Aeromonadales</taxon>
        <taxon>Aeromonadaceae</taxon>
        <taxon>Tolumonas</taxon>
    </lineage>
</organism>
<feature type="transmembrane region" description="Helical" evidence="7">
    <location>
        <begin position="179"/>
        <end position="201"/>
    </location>
</feature>
<dbReference type="InterPro" id="IPR032818">
    <property type="entry name" value="DedA-like"/>
</dbReference>
<dbReference type="SUPFAM" id="SSF48317">
    <property type="entry name" value="Acid phosphatase/Vanadium-dependent haloperoxidase"/>
    <property type="match status" value="1"/>
</dbReference>
<feature type="transmembrane region" description="Helical" evidence="7">
    <location>
        <begin position="34"/>
        <end position="54"/>
    </location>
</feature>
<keyword evidence="9" id="KW-0378">Hydrolase</keyword>
<feature type="transmembrane region" description="Helical" evidence="7">
    <location>
        <begin position="146"/>
        <end position="167"/>
    </location>
</feature>
<keyword evidence="3" id="KW-1003">Cell membrane</keyword>
<dbReference type="EMBL" id="JACHGR010000007">
    <property type="protein sequence ID" value="MBB6056252.1"/>
    <property type="molecule type" value="Genomic_DNA"/>
</dbReference>
<dbReference type="Pfam" id="PF09335">
    <property type="entry name" value="VTT_dom"/>
    <property type="match status" value="1"/>
</dbReference>
<dbReference type="PANTHER" id="PTHR30353:SF15">
    <property type="entry name" value="INNER MEMBRANE PROTEIN YABI"/>
    <property type="match status" value="1"/>
</dbReference>
<accession>A0A841GP54</accession>
<proteinExistence type="inferred from homology"/>
<dbReference type="EC" id="3.6.1.27" evidence="9"/>
<feature type="transmembrane region" description="Helical" evidence="7">
    <location>
        <begin position="409"/>
        <end position="429"/>
    </location>
</feature>
<dbReference type="PANTHER" id="PTHR30353">
    <property type="entry name" value="INNER MEMBRANE PROTEIN DEDA-RELATED"/>
    <property type="match status" value="1"/>
</dbReference>
<dbReference type="InterPro" id="IPR000326">
    <property type="entry name" value="PAP2/HPO"/>
</dbReference>
<dbReference type="InterPro" id="IPR032816">
    <property type="entry name" value="VTT_dom"/>
</dbReference>
<comment type="subcellular location">
    <subcellularLocation>
        <location evidence="1">Cell membrane</location>
        <topology evidence="1">Multi-pass membrane protein</topology>
    </subcellularLocation>
</comment>
<dbReference type="Proteomes" id="UP000585721">
    <property type="component" value="Unassembled WGS sequence"/>
</dbReference>
<protein>
    <submittedName>
        <fullName evidence="9">Undecaprenyl-diphosphatase</fullName>
        <ecNumber evidence="9">3.6.1.27</ecNumber>
    </submittedName>
</protein>
<dbReference type="AlphaFoldDB" id="A0A841GP54"/>
<evidence type="ECO:0000256" key="1">
    <source>
        <dbReference type="ARBA" id="ARBA00004651"/>
    </source>
</evidence>
<keyword evidence="6 7" id="KW-0472">Membrane</keyword>
<feature type="transmembrane region" description="Helical" evidence="7">
    <location>
        <begin position="306"/>
        <end position="330"/>
    </location>
</feature>
<evidence type="ECO:0000256" key="5">
    <source>
        <dbReference type="ARBA" id="ARBA00022989"/>
    </source>
</evidence>